<dbReference type="RefSeq" id="WP_188097437.1">
    <property type="nucleotide sequence ID" value="NZ_JAANIH010000006.1"/>
</dbReference>
<comment type="caution">
    <text evidence="2">The sequence shown here is derived from an EMBL/GenBank/DDBJ whole genome shotgun (WGS) entry which is preliminary data.</text>
</comment>
<reference evidence="2 3" key="1">
    <citation type="journal article" date="2020" name="Arch. Microbiol.">
        <title>Bradyrhizobium campsiandrae sp. nov., a nitrogen-fixing bacterial strain isolated from a native leguminous tree from the Amazon adapted to flooded conditions.</title>
        <authorList>
            <person name="Cabral Michel D."/>
            <person name="Martins da Costa E."/>
            <person name="Azarias Guimaraes A."/>
            <person name="Soares de Carvalho T."/>
            <person name="Santos de Castro Caputo P."/>
            <person name="Willems A."/>
            <person name="de Souza Moreira F.M."/>
        </authorList>
    </citation>
    <scope>NUCLEOTIDE SEQUENCE [LARGE SCALE GENOMIC DNA]</scope>
    <source>
        <strain evidence="3">INPA 384B</strain>
    </source>
</reference>
<proteinExistence type="predicted"/>
<accession>A0ABR7UHC0</accession>
<feature type="compositionally biased region" description="Basic and acidic residues" evidence="1">
    <location>
        <begin position="1"/>
        <end position="26"/>
    </location>
</feature>
<sequence length="55" mass="5556">MSDSTKDKTSAPAEQRKQNGELDQKQLDNVSGGYGALGGGGGAGKLPREGLLPAV</sequence>
<feature type="region of interest" description="Disordered" evidence="1">
    <location>
        <begin position="1"/>
        <end position="55"/>
    </location>
</feature>
<evidence type="ECO:0008006" key="4">
    <source>
        <dbReference type="Google" id="ProtNLM"/>
    </source>
</evidence>
<protein>
    <recommendedName>
        <fullName evidence="4">Bacteriocin</fullName>
    </recommendedName>
</protein>
<organism evidence="2 3">
    <name type="scientific">Bradyrhizobium campsiandrae</name>
    <dbReference type="NCBI Taxonomy" id="1729892"/>
    <lineage>
        <taxon>Bacteria</taxon>
        <taxon>Pseudomonadati</taxon>
        <taxon>Pseudomonadota</taxon>
        <taxon>Alphaproteobacteria</taxon>
        <taxon>Hyphomicrobiales</taxon>
        <taxon>Nitrobacteraceae</taxon>
        <taxon>Bradyrhizobium</taxon>
    </lineage>
</organism>
<evidence type="ECO:0000313" key="2">
    <source>
        <dbReference type="EMBL" id="MBC9983283.1"/>
    </source>
</evidence>
<name>A0ABR7UHC0_9BRAD</name>
<dbReference type="Proteomes" id="UP000639516">
    <property type="component" value="Unassembled WGS sequence"/>
</dbReference>
<keyword evidence="3" id="KW-1185">Reference proteome</keyword>
<gene>
    <name evidence="2" type="ORF">HA482_34375</name>
</gene>
<dbReference type="EMBL" id="JAATTO010000065">
    <property type="protein sequence ID" value="MBC9983283.1"/>
    <property type="molecule type" value="Genomic_DNA"/>
</dbReference>
<evidence type="ECO:0000256" key="1">
    <source>
        <dbReference type="SAM" id="MobiDB-lite"/>
    </source>
</evidence>
<feature type="compositionally biased region" description="Gly residues" evidence="1">
    <location>
        <begin position="32"/>
        <end position="44"/>
    </location>
</feature>
<evidence type="ECO:0000313" key="3">
    <source>
        <dbReference type="Proteomes" id="UP000639516"/>
    </source>
</evidence>